<evidence type="ECO:0000313" key="2">
    <source>
        <dbReference type="Proteomes" id="UP001056120"/>
    </source>
</evidence>
<keyword evidence="2" id="KW-1185">Reference proteome</keyword>
<sequence length="231" mass="26464">MVLLTEISEQSSSSSSTYDYDVFLSFRGEDTRYNFTDHLLKALQEATIETFFDDTEIQIGEFLKPELESAIKSSRASIIVLSKDYASSTWRETILIEGIVKEISSRLDLHKRSEIPKLIGMESSVRIITSFLNNASTLTAEFLTIWGMVGIGKTYLADYIFKSHYLEFDSSCFLEDIERRCTPPNGLLDLQKQLLKDIRARNWMDISDVNAGTLKIEKSLFRKRTLLVLME</sequence>
<dbReference type="Proteomes" id="UP001056120">
    <property type="component" value="Linkage Group LG01"/>
</dbReference>
<protein>
    <submittedName>
        <fullName evidence="1">Uncharacterized protein</fullName>
    </submittedName>
</protein>
<reference evidence="2" key="1">
    <citation type="journal article" date="2022" name="Mol. Ecol. Resour.">
        <title>The genomes of chicory, endive, great burdock and yacon provide insights into Asteraceae palaeo-polyploidization history and plant inulin production.</title>
        <authorList>
            <person name="Fan W."/>
            <person name="Wang S."/>
            <person name="Wang H."/>
            <person name="Wang A."/>
            <person name="Jiang F."/>
            <person name="Liu H."/>
            <person name="Zhao H."/>
            <person name="Xu D."/>
            <person name="Zhang Y."/>
        </authorList>
    </citation>
    <scope>NUCLEOTIDE SEQUENCE [LARGE SCALE GENOMIC DNA]</scope>
    <source>
        <strain evidence="2">cv. Yunnan</strain>
    </source>
</reference>
<dbReference type="EMBL" id="CM042018">
    <property type="protein sequence ID" value="KAI3826817.1"/>
    <property type="molecule type" value="Genomic_DNA"/>
</dbReference>
<proteinExistence type="predicted"/>
<reference evidence="1 2" key="2">
    <citation type="journal article" date="2022" name="Mol. Ecol. Resour.">
        <title>The genomes of chicory, endive, great burdock and yacon provide insights into Asteraceae paleo-polyploidization history and plant inulin production.</title>
        <authorList>
            <person name="Fan W."/>
            <person name="Wang S."/>
            <person name="Wang H."/>
            <person name="Wang A."/>
            <person name="Jiang F."/>
            <person name="Liu H."/>
            <person name="Zhao H."/>
            <person name="Xu D."/>
            <person name="Zhang Y."/>
        </authorList>
    </citation>
    <scope>NUCLEOTIDE SEQUENCE [LARGE SCALE GENOMIC DNA]</scope>
    <source>
        <strain evidence="2">cv. Yunnan</strain>
        <tissue evidence="1">Leaves</tissue>
    </source>
</reference>
<comment type="caution">
    <text evidence="1">The sequence shown here is derived from an EMBL/GenBank/DDBJ whole genome shotgun (WGS) entry which is preliminary data.</text>
</comment>
<accession>A0ACB9K3I5</accession>
<organism evidence="1 2">
    <name type="scientific">Smallanthus sonchifolius</name>
    <dbReference type="NCBI Taxonomy" id="185202"/>
    <lineage>
        <taxon>Eukaryota</taxon>
        <taxon>Viridiplantae</taxon>
        <taxon>Streptophyta</taxon>
        <taxon>Embryophyta</taxon>
        <taxon>Tracheophyta</taxon>
        <taxon>Spermatophyta</taxon>
        <taxon>Magnoliopsida</taxon>
        <taxon>eudicotyledons</taxon>
        <taxon>Gunneridae</taxon>
        <taxon>Pentapetalae</taxon>
        <taxon>asterids</taxon>
        <taxon>campanulids</taxon>
        <taxon>Asterales</taxon>
        <taxon>Asteraceae</taxon>
        <taxon>Asteroideae</taxon>
        <taxon>Heliantheae alliance</taxon>
        <taxon>Millerieae</taxon>
        <taxon>Smallanthus</taxon>
    </lineage>
</organism>
<name>A0ACB9K3I5_9ASTR</name>
<evidence type="ECO:0000313" key="1">
    <source>
        <dbReference type="EMBL" id="KAI3826817.1"/>
    </source>
</evidence>
<gene>
    <name evidence="1" type="ORF">L1987_00873</name>
</gene>